<comment type="caution">
    <text evidence="1">The sequence shown here is derived from an EMBL/GenBank/DDBJ whole genome shotgun (WGS) entry which is preliminary data.</text>
</comment>
<sequence>MTIHLLFTFPTFPSWLLQFQSSSDFIASPYVRVSVVRSKMKHGDGNPLTYRRCQVTMVATDFSRGYRIVV</sequence>
<accession>A0AAD5GCJ4</accession>
<dbReference type="Proteomes" id="UP001206925">
    <property type="component" value="Unassembled WGS sequence"/>
</dbReference>
<evidence type="ECO:0000313" key="2">
    <source>
        <dbReference type="Proteomes" id="UP001206925"/>
    </source>
</evidence>
<proteinExistence type="predicted"/>
<reference evidence="1" key="1">
    <citation type="submission" date="2022-06" db="EMBL/GenBank/DDBJ databases">
        <title>Uncovering the hologenomic basis of an extraordinary plant invasion.</title>
        <authorList>
            <person name="Bieker V.C."/>
            <person name="Martin M.D."/>
            <person name="Gilbert T."/>
            <person name="Hodgins K."/>
            <person name="Battlay P."/>
            <person name="Petersen B."/>
            <person name="Wilson J."/>
        </authorList>
    </citation>
    <scope>NUCLEOTIDE SEQUENCE</scope>
    <source>
        <strain evidence="1">AA19_3_7</strain>
        <tissue evidence="1">Leaf</tissue>
    </source>
</reference>
<protein>
    <submittedName>
        <fullName evidence="1">Uncharacterized protein</fullName>
    </submittedName>
</protein>
<organism evidence="1 2">
    <name type="scientific">Ambrosia artemisiifolia</name>
    <name type="common">Common ragweed</name>
    <dbReference type="NCBI Taxonomy" id="4212"/>
    <lineage>
        <taxon>Eukaryota</taxon>
        <taxon>Viridiplantae</taxon>
        <taxon>Streptophyta</taxon>
        <taxon>Embryophyta</taxon>
        <taxon>Tracheophyta</taxon>
        <taxon>Spermatophyta</taxon>
        <taxon>Magnoliopsida</taxon>
        <taxon>eudicotyledons</taxon>
        <taxon>Gunneridae</taxon>
        <taxon>Pentapetalae</taxon>
        <taxon>asterids</taxon>
        <taxon>campanulids</taxon>
        <taxon>Asterales</taxon>
        <taxon>Asteraceae</taxon>
        <taxon>Asteroideae</taxon>
        <taxon>Heliantheae alliance</taxon>
        <taxon>Heliantheae</taxon>
        <taxon>Ambrosia</taxon>
    </lineage>
</organism>
<name>A0AAD5GCJ4_AMBAR</name>
<evidence type="ECO:0000313" key="1">
    <source>
        <dbReference type="EMBL" id="KAI7737277.1"/>
    </source>
</evidence>
<dbReference type="AlphaFoldDB" id="A0AAD5GCJ4"/>
<gene>
    <name evidence="1" type="ORF">M8C21_007370</name>
</gene>
<keyword evidence="2" id="KW-1185">Reference proteome</keyword>
<dbReference type="EMBL" id="JAMZMK010009072">
    <property type="protein sequence ID" value="KAI7737277.1"/>
    <property type="molecule type" value="Genomic_DNA"/>
</dbReference>